<keyword evidence="1" id="KW-1133">Transmembrane helix</keyword>
<protein>
    <recommendedName>
        <fullName evidence="4">Transmembrane protein</fullName>
    </recommendedName>
</protein>
<gene>
    <name evidence="2" type="ordered locus">Varpa_2678</name>
</gene>
<dbReference type="EMBL" id="CP002417">
    <property type="protein sequence ID" value="ADU36877.1"/>
    <property type="molecule type" value="Genomic_DNA"/>
</dbReference>
<organism evidence="2 3">
    <name type="scientific">Variovorax paradoxus (strain EPS)</name>
    <dbReference type="NCBI Taxonomy" id="595537"/>
    <lineage>
        <taxon>Bacteria</taxon>
        <taxon>Pseudomonadati</taxon>
        <taxon>Pseudomonadota</taxon>
        <taxon>Betaproteobacteria</taxon>
        <taxon>Burkholderiales</taxon>
        <taxon>Comamonadaceae</taxon>
        <taxon>Variovorax</taxon>
    </lineage>
</organism>
<accession>E6V2Q7</accession>
<evidence type="ECO:0008006" key="4">
    <source>
        <dbReference type="Google" id="ProtNLM"/>
    </source>
</evidence>
<reference evidence="2 3" key="2">
    <citation type="journal article" date="2013" name="Genome Announc.">
        <title>Genome of the Root-Associated Plant Growth-Promoting Bacterium Variovorax paradoxus Strain EPS.</title>
        <authorList>
            <person name="Han J.I."/>
            <person name="Spain J.C."/>
            <person name="Leadbetter J.R."/>
            <person name="Ovchinnikova G."/>
            <person name="Goodwin L.A."/>
            <person name="Han C.S."/>
            <person name="Woyke T."/>
            <person name="Davenport K.W."/>
            <person name="Orwin P.M."/>
        </authorList>
    </citation>
    <scope>NUCLEOTIDE SEQUENCE [LARGE SCALE GENOMIC DNA]</scope>
    <source>
        <strain evidence="2 3">EPS</strain>
    </source>
</reference>
<dbReference type="Proteomes" id="UP000008917">
    <property type="component" value="Chromosome"/>
</dbReference>
<keyword evidence="1" id="KW-0812">Transmembrane</keyword>
<dbReference type="KEGG" id="vpe:Varpa_2678"/>
<dbReference type="HOGENOM" id="CLU_2385288_0_0_4"/>
<dbReference type="AlphaFoldDB" id="E6V2Q7"/>
<reference evidence="3" key="1">
    <citation type="submission" date="2010-12" db="EMBL/GenBank/DDBJ databases">
        <title>Complete sequence of Variovorax paradoxus EPS.</title>
        <authorList>
            <consortium name="US DOE Joint Genome Institute"/>
            <person name="Lucas S."/>
            <person name="Copeland A."/>
            <person name="Lapidus A."/>
            <person name="Cheng J.-F."/>
            <person name="Goodwin L."/>
            <person name="Pitluck S."/>
            <person name="Teshima H."/>
            <person name="Detter J.C."/>
            <person name="Han C."/>
            <person name="Tapia R."/>
            <person name="Land M."/>
            <person name="Hauser L."/>
            <person name="Kyrpides N."/>
            <person name="Ivanova N."/>
            <person name="Ovchinnikova G."/>
            <person name="Orwin P."/>
            <person name="Han J.-I.G."/>
            <person name="Woyke T."/>
        </authorList>
    </citation>
    <scope>NUCLEOTIDE SEQUENCE [LARGE SCALE GENOMIC DNA]</scope>
    <source>
        <strain evidence="3">EPS</strain>
    </source>
</reference>
<feature type="transmembrane region" description="Helical" evidence="1">
    <location>
        <begin position="58"/>
        <end position="80"/>
    </location>
</feature>
<evidence type="ECO:0000313" key="3">
    <source>
        <dbReference type="Proteomes" id="UP000008917"/>
    </source>
</evidence>
<proteinExistence type="predicted"/>
<feature type="transmembrane region" description="Helical" evidence="1">
    <location>
        <begin position="21"/>
        <end position="43"/>
    </location>
</feature>
<evidence type="ECO:0000256" key="1">
    <source>
        <dbReference type="SAM" id="Phobius"/>
    </source>
</evidence>
<sequence>MGHWVSKKIVTEKSVSSISSGHLAIAGAMLLPLVGIGMLAFIHRDDLRRWRWDSVEHWMLLASVVFVTASHALMVVLLCMKPKDKAASDEDRAG</sequence>
<name>E6V2Q7_VARPE</name>
<keyword evidence="1" id="KW-0472">Membrane</keyword>
<evidence type="ECO:0000313" key="2">
    <source>
        <dbReference type="EMBL" id="ADU36877.1"/>
    </source>
</evidence>